<dbReference type="InterPro" id="IPR013656">
    <property type="entry name" value="PAS_4"/>
</dbReference>
<dbReference type="InterPro" id="IPR035965">
    <property type="entry name" value="PAS-like_dom_sf"/>
</dbReference>
<dbReference type="SMART" id="SM00267">
    <property type="entry name" value="GGDEF"/>
    <property type="match status" value="1"/>
</dbReference>
<feature type="domain" description="PAC" evidence="3">
    <location>
        <begin position="275"/>
        <end position="325"/>
    </location>
</feature>
<feature type="domain" description="EAL" evidence="4">
    <location>
        <begin position="750"/>
        <end position="996"/>
    </location>
</feature>
<evidence type="ECO:0000259" key="2">
    <source>
        <dbReference type="PROSITE" id="PS50112"/>
    </source>
</evidence>
<dbReference type="Pfam" id="PF00990">
    <property type="entry name" value="GGDEF"/>
    <property type="match status" value="1"/>
</dbReference>
<reference evidence="6" key="1">
    <citation type="submission" date="2020-10" db="EMBL/GenBank/DDBJ databases">
        <title>Connecting structure to function with the recovery of over 1000 high-quality activated sludge metagenome-assembled genomes encoding full-length rRNA genes using long-read sequencing.</title>
        <authorList>
            <person name="Singleton C.M."/>
            <person name="Petriglieri F."/>
            <person name="Kristensen J.M."/>
            <person name="Kirkegaard R.H."/>
            <person name="Michaelsen T.Y."/>
            <person name="Andersen M.H."/>
            <person name="Karst S.M."/>
            <person name="Dueholm M.S."/>
            <person name="Nielsen P.H."/>
            <person name="Albertsen M."/>
        </authorList>
    </citation>
    <scope>NUCLEOTIDE SEQUENCE</scope>
    <source>
        <strain evidence="6">EsbW_18-Q3-R4-48_MAXAC.044</strain>
    </source>
</reference>
<organism evidence="6 7">
    <name type="scientific">Candidatus Propionivibrio dominans</name>
    <dbReference type="NCBI Taxonomy" id="2954373"/>
    <lineage>
        <taxon>Bacteria</taxon>
        <taxon>Pseudomonadati</taxon>
        <taxon>Pseudomonadota</taxon>
        <taxon>Betaproteobacteria</taxon>
        <taxon>Rhodocyclales</taxon>
        <taxon>Rhodocyclaceae</taxon>
        <taxon>Propionivibrio</taxon>
    </lineage>
</organism>
<dbReference type="InterPro" id="IPR052155">
    <property type="entry name" value="Biofilm_reg_signaling"/>
</dbReference>
<evidence type="ECO:0000259" key="4">
    <source>
        <dbReference type="PROSITE" id="PS50883"/>
    </source>
</evidence>
<dbReference type="SUPFAM" id="SSF55785">
    <property type="entry name" value="PYP-like sensor domain (PAS domain)"/>
    <property type="match status" value="3"/>
</dbReference>
<dbReference type="Gene3D" id="3.30.450.20">
    <property type="entry name" value="PAS domain"/>
    <property type="match status" value="3"/>
</dbReference>
<dbReference type="NCBIfam" id="TIGR00254">
    <property type="entry name" value="GGDEF"/>
    <property type="match status" value="1"/>
</dbReference>
<dbReference type="InterPro" id="IPR035919">
    <property type="entry name" value="EAL_sf"/>
</dbReference>
<gene>
    <name evidence="6" type="ORF">IPJ48_00960</name>
</gene>
<keyword evidence="1" id="KW-1133">Transmembrane helix</keyword>
<evidence type="ECO:0000313" key="7">
    <source>
        <dbReference type="Proteomes" id="UP000886602"/>
    </source>
</evidence>
<dbReference type="Gene3D" id="3.20.20.450">
    <property type="entry name" value="EAL domain"/>
    <property type="match status" value="1"/>
</dbReference>
<dbReference type="Pfam" id="PF08448">
    <property type="entry name" value="PAS_4"/>
    <property type="match status" value="1"/>
</dbReference>
<feature type="domain" description="PAC" evidence="3">
    <location>
        <begin position="400"/>
        <end position="450"/>
    </location>
</feature>
<dbReference type="PANTHER" id="PTHR44757:SF2">
    <property type="entry name" value="BIOFILM ARCHITECTURE MAINTENANCE PROTEIN MBAA"/>
    <property type="match status" value="1"/>
</dbReference>
<dbReference type="CDD" id="cd01948">
    <property type="entry name" value="EAL"/>
    <property type="match status" value="1"/>
</dbReference>
<accession>A0A9D7F9I8</accession>
<dbReference type="EMBL" id="JADJNC010000003">
    <property type="protein sequence ID" value="MBK7421768.1"/>
    <property type="molecule type" value="Genomic_DNA"/>
</dbReference>
<evidence type="ECO:0000256" key="1">
    <source>
        <dbReference type="SAM" id="Phobius"/>
    </source>
</evidence>
<dbReference type="SMART" id="SM00091">
    <property type="entry name" value="PAS"/>
    <property type="match status" value="3"/>
</dbReference>
<dbReference type="SUPFAM" id="SSF141868">
    <property type="entry name" value="EAL domain-like"/>
    <property type="match status" value="1"/>
</dbReference>
<dbReference type="InterPro" id="IPR000014">
    <property type="entry name" value="PAS"/>
</dbReference>
<dbReference type="GO" id="GO:0003824">
    <property type="term" value="F:catalytic activity"/>
    <property type="evidence" value="ECO:0007669"/>
    <property type="project" value="UniProtKB-ARBA"/>
</dbReference>
<name>A0A9D7F9I8_9RHOO</name>
<feature type="domain" description="PAS" evidence="2">
    <location>
        <begin position="446"/>
        <end position="492"/>
    </location>
</feature>
<dbReference type="Gene3D" id="3.30.70.270">
    <property type="match status" value="1"/>
</dbReference>
<dbReference type="SMART" id="SM00086">
    <property type="entry name" value="PAC"/>
    <property type="match status" value="3"/>
</dbReference>
<evidence type="ECO:0000313" key="6">
    <source>
        <dbReference type="EMBL" id="MBK7421768.1"/>
    </source>
</evidence>
<feature type="domain" description="PAC" evidence="3">
    <location>
        <begin position="519"/>
        <end position="571"/>
    </location>
</feature>
<feature type="transmembrane region" description="Helical" evidence="1">
    <location>
        <begin position="58"/>
        <end position="74"/>
    </location>
</feature>
<dbReference type="Proteomes" id="UP000886602">
    <property type="component" value="Unassembled WGS sequence"/>
</dbReference>
<feature type="transmembrane region" description="Helical" evidence="1">
    <location>
        <begin position="95"/>
        <end position="115"/>
    </location>
</feature>
<dbReference type="PROSITE" id="PS50887">
    <property type="entry name" value="GGDEF"/>
    <property type="match status" value="1"/>
</dbReference>
<feature type="transmembrane region" description="Helical" evidence="1">
    <location>
        <begin position="121"/>
        <end position="138"/>
    </location>
</feature>
<dbReference type="Pfam" id="PF13426">
    <property type="entry name" value="PAS_9"/>
    <property type="match status" value="1"/>
</dbReference>
<dbReference type="InterPro" id="IPR000700">
    <property type="entry name" value="PAS-assoc_C"/>
</dbReference>
<protein>
    <submittedName>
        <fullName evidence="6">EAL domain-containing protein</fullName>
    </submittedName>
</protein>
<dbReference type="InterPro" id="IPR029787">
    <property type="entry name" value="Nucleotide_cyclase"/>
</dbReference>
<dbReference type="InterPro" id="IPR001633">
    <property type="entry name" value="EAL_dom"/>
</dbReference>
<dbReference type="InterPro" id="IPR043128">
    <property type="entry name" value="Rev_trsase/Diguanyl_cyclase"/>
</dbReference>
<dbReference type="PANTHER" id="PTHR44757">
    <property type="entry name" value="DIGUANYLATE CYCLASE DGCP"/>
    <property type="match status" value="1"/>
</dbReference>
<dbReference type="SMART" id="SM00052">
    <property type="entry name" value="EAL"/>
    <property type="match status" value="1"/>
</dbReference>
<keyword evidence="1" id="KW-0812">Transmembrane</keyword>
<dbReference type="PROSITE" id="PS50883">
    <property type="entry name" value="EAL"/>
    <property type="match status" value="1"/>
</dbReference>
<dbReference type="PROSITE" id="PS50113">
    <property type="entry name" value="PAC"/>
    <property type="match status" value="3"/>
</dbReference>
<evidence type="ECO:0000259" key="3">
    <source>
        <dbReference type="PROSITE" id="PS50113"/>
    </source>
</evidence>
<dbReference type="CDD" id="cd00130">
    <property type="entry name" value="PAS"/>
    <property type="match status" value="3"/>
</dbReference>
<dbReference type="InterPro" id="IPR013767">
    <property type="entry name" value="PAS_fold"/>
</dbReference>
<dbReference type="FunFam" id="3.30.70.270:FF:000001">
    <property type="entry name" value="Diguanylate cyclase domain protein"/>
    <property type="match status" value="1"/>
</dbReference>
<sequence length="996" mass="110129">MSDSRLHTPPVAAQPEQAVDARLLYLAYERLPLSLLIALVMPLIFFGLMWPFFPPAQMTAWLIAILTGVAARYVQWAAFRQAAPAPDALARWRKLYLIGTAVAGAAWSVGPTLMIQEAARIESALFVGTLFSVCAVAVSAQAAQQTAMQTFLVIALVPPAVAFWRTGGDVERTLALLLVAGLLSLIIVGRRSHQATRALIETESRMHTIIETEPECIMIVDAQGCLIQMNPAGLAMIEADSLEQVVGQPILDFIAPDYRAGFADLHQRVLAGESLQMEYEVLGLKGTRRWLDTHAVPMQDHGQTVLLAVTRDITERKQAQTALRTSEERYRTLVDWMPNAITVHRDGKIVYVNQAAVTLFGAQSKQDFLGQPFLDRVHPDFHQFTLARMRMVTEHTVAVPMLEAKYLKQDGTVIDVEVQSTPIVYDGKPAIHTVARDITERRLAEQYQRIAAIAFESQEGIFITDAAKVIVRVNQAFTDITGYTAVEAVGQTPSLLNSGRHDAAFFAAMMEGIQRNGTWQGEIWNRRKNGEVHPEWLMISAVKDDDGEITNYVATLTDITQRKRAEAEINQLAFYDQLTGLPNRRLLIDRLRQALATRARHQRHGALLFIDLDNFKALNDTLGHDMGDILLHQVAQRLVTGVRACDTVARLGGDEFVVMLDDLSENAQDAAAQTETVGEKILAALNQTYLISAREHHSTASIGITLFREHTESVDELMKRADTAMYQAKAAGRNTLRFFDHDMQVAVTTRAALEVDLRRAIKEQQFLIYYQAQLDSRGRVLGAEALLRWPHPERGLVSPAEFIPLAEDTGLILPLGQWVLKTACERLALWAARPELADLSLAVNVSARQFHHRDFVEQVLAALARSGANPQRLKLELTESLLVHDMDDIIVKMTVLKEKGVGFSLDDFGTGYSSLSYLKRLPLDQLKIDQSFVRDILTDPDDAAIARMIIVLGESLGLTVIAEGVESEAQRDFLAAPGVPGVSGLSVQPPAAGQGL</sequence>
<dbReference type="InterPro" id="IPR001610">
    <property type="entry name" value="PAC"/>
</dbReference>
<feature type="domain" description="PAS" evidence="2">
    <location>
        <begin position="326"/>
        <end position="396"/>
    </location>
</feature>
<dbReference type="CDD" id="cd01949">
    <property type="entry name" value="GGDEF"/>
    <property type="match status" value="1"/>
</dbReference>
<feature type="transmembrane region" description="Helical" evidence="1">
    <location>
        <begin position="31"/>
        <end position="52"/>
    </location>
</feature>
<comment type="caution">
    <text evidence="6">The sequence shown here is derived from an EMBL/GenBank/DDBJ whole genome shotgun (WGS) entry which is preliminary data.</text>
</comment>
<dbReference type="PROSITE" id="PS50112">
    <property type="entry name" value="PAS"/>
    <property type="match status" value="3"/>
</dbReference>
<feature type="domain" description="PAS" evidence="2">
    <location>
        <begin position="202"/>
        <end position="273"/>
    </location>
</feature>
<dbReference type="AlphaFoldDB" id="A0A9D7F9I8"/>
<proteinExistence type="predicted"/>
<keyword evidence="1" id="KW-0472">Membrane</keyword>
<feature type="domain" description="GGDEF" evidence="5">
    <location>
        <begin position="603"/>
        <end position="741"/>
    </location>
</feature>
<dbReference type="Pfam" id="PF00989">
    <property type="entry name" value="PAS"/>
    <property type="match status" value="1"/>
</dbReference>
<dbReference type="InterPro" id="IPR000160">
    <property type="entry name" value="GGDEF_dom"/>
</dbReference>
<evidence type="ECO:0000259" key="5">
    <source>
        <dbReference type="PROSITE" id="PS50887"/>
    </source>
</evidence>
<dbReference type="Pfam" id="PF00563">
    <property type="entry name" value="EAL"/>
    <property type="match status" value="1"/>
</dbReference>
<dbReference type="NCBIfam" id="TIGR00229">
    <property type="entry name" value="sensory_box"/>
    <property type="match status" value="3"/>
</dbReference>
<feature type="transmembrane region" description="Helical" evidence="1">
    <location>
        <begin position="173"/>
        <end position="189"/>
    </location>
</feature>
<dbReference type="SUPFAM" id="SSF55073">
    <property type="entry name" value="Nucleotide cyclase"/>
    <property type="match status" value="1"/>
</dbReference>